<evidence type="ECO:0000313" key="2">
    <source>
        <dbReference type="Proteomes" id="UP000199705"/>
    </source>
</evidence>
<dbReference type="OrthoDB" id="798744at2"/>
<organism evidence="1 2">
    <name type="scientific">Mucilaginibacter gossypii</name>
    <dbReference type="NCBI Taxonomy" id="551996"/>
    <lineage>
        <taxon>Bacteria</taxon>
        <taxon>Pseudomonadati</taxon>
        <taxon>Bacteroidota</taxon>
        <taxon>Sphingobacteriia</taxon>
        <taxon>Sphingobacteriales</taxon>
        <taxon>Sphingobacteriaceae</taxon>
        <taxon>Mucilaginibacter</taxon>
    </lineage>
</organism>
<dbReference type="EMBL" id="FNCG01000017">
    <property type="protein sequence ID" value="SDI20016.1"/>
    <property type="molecule type" value="Genomic_DNA"/>
</dbReference>
<protein>
    <submittedName>
        <fullName evidence="1">Uncharacterized protein</fullName>
    </submittedName>
</protein>
<dbReference type="RefSeq" id="WP_091173800.1">
    <property type="nucleotide sequence ID" value="NZ_CP071878.2"/>
</dbReference>
<accession>A0A1G8IM37</accession>
<evidence type="ECO:0000313" key="1">
    <source>
        <dbReference type="EMBL" id="SDI20016.1"/>
    </source>
</evidence>
<name>A0A1G8IM37_9SPHI</name>
<dbReference type="Proteomes" id="UP000199705">
    <property type="component" value="Unassembled WGS sequence"/>
</dbReference>
<dbReference type="AlphaFoldDB" id="A0A1G8IM37"/>
<keyword evidence="2" id="KW-1185">Reference proteome</keyword>
<gene>
    <name evidence="1" type="ORF">SAMN05192573_11746</name>
</gene>
<proteinExistence type="predicted"/>
<reference evidence="2" key="1">
    <citation type="submission" date="2016-10" db="EMBL/GenBank/DDBJ databases">
        <authorList>
            <person name="Varghese N."/>
            <person name="Submissions S."/>
        </authorList>
    </citation>
    <scope>NUCLEOTIDE SEQUENCE [LARGE SCALE GENOMIC DNA]</scope>
    <source>
        <strain evidence="2">Gh-67</strain>
    </source>
</reference>
<sequence length="80" mass="9184">MLQQIAFIPQHQFHVLINFSGEDERILAILPNDAGNFRVIYQGKTIAELNLNKDGCTCYKGKLKKNVMAQLEHQIKNHYA</sequence>